<feature type="compositionally biased region" description="Acidic residues" evidence="1">
    <location>
        <begin position="57"/>
        <end position="66"/>
    </location>
</feature>
<proteinExistence type="predicted"/>
<name>A0AAN6XN56_9PEZI</name>
<comment type="caution">
    <text evidence="4">The sequence shown here is derived from an EMBL/GenBank/DDBJ whole genome shotgun (WGS) entry which is preliminary data.</text>
</comment>
<dbReference type="AlphaFoldDB" id="A0AAN6XN56"/>
<reference evidence="4" key="1">
    <citation type="journal article" date="2023" name="Mol. Phylogenet. Evol.">
        <title>Genome-scale phylogeny and comparative genomics of the fungal order Sordariales.</title>
        <authorList>
            <person name="Hensen N."/>
            <person name="Bonometti L."/>
            <person name="Westerberg I."/>
            <person name="Brannstrom I.O."/>
            <person name="Guillou S."/>
            <person name="Cros-Aarteil S."/>
            <person name="Calhoun S."/>
            <person name="Haridas S."/>
            <person name="Kuo A."/>
            <person name="Mondo S."/>
            <person name="Pangilinan J."/>
            <person name="Riley R."/>
            <person name="LaButti K."/>
            <person name="Andreopoulos B."/>
            <person name="Lipzen A."/>
            <person name="Chen C."/>
            <person name="Yan M."/>
            <person name="Daum C."/>
            <person name="Ng V."/>
            <person name="Clum A."/>
            <person name="Steindorff A."/>
            <person name="Ohm R.A."/>
            <person name="Martin F."/>
            <person name="Silar P."/>
            <person name="Natvig D.O."/>
            <person name="Lalanne C."/>
            <person name="Gautier V."/>
            <person name="Ament-Velasquez S.L."/>
            <person name="Kruys A."/>
            <person name="Hutchinson M.I."/>
            <person name="Powell A.J."/>
            <person name="Barry K."/>
            <person name="Miller A.N."/>
            <person name="Grigoriev I.V."/>
            <person name="Debuchy R."/>
            <person name="Gladieux P."/>
            <person name="Hiltunen Thoren M."/>
            <person name="Johannesson H."/>
        </authorList>
    </citation>
    <scope>NUCLEOTIDE SEQUENCE</scope>
    <source>
        <strain evidence="4">CBS 315.58</strain>
    </source>
</reference>
<feature type="transmembrane region" description="Helical" evidence="2">
    <location>
        <begin position="376"/>
        <end position="398"/>
    </location>
</feature>
<evidence type="ECO:0000259" key="3">
    <source>
        <dbReference type="Pfam" id="PF20237"/>
    </source>
</evidence>
<keyword evidence="2" id="KW-0472">Membrane</keyword>
<dbReference type="Proteomes" id="UP001303160">
    <property type="component" value="Unassembled WGS sequence"/>
</dbReference>
<evidence type="ECO:0000256" key="2">
    <source>
        <dbReference type="SAM" id="Phobius"/>
    </source>
</evidence>
<dbReference type="EMBL" id="MU863889">
    <property type="protein sequence ID" value="KAK4203411.1"/>
    <property type="molecule type" value="Genomic_DNA"/>
</dbReference>
<feature type="region of interest" description="Disordered" evidence="1">
    <location>
        <begin position="1"/>
        <end position="101"/>
    </location>
</feature>
<keyword evidence="5" id="KW-1185">Reference proteome</keyword>
<gene>
    <name evidence="4" type="ORF">QBC40DRAFT_251106</name>
</gene>
<feature type="transmembrane region" description="Helical" evidence="2">
    <location>
        <begin position="437"/>
        <end position="457"/>
    </location>
</feature>
<feature type="domain" description="DUF6594" evidence="3">
    <location>
        <begin position="175"/>
        <end position="449"/>
    </location>
</feature>
<organism evidence="4 5">
    <name type="scientific">Triangularia verruculosa</name>
    <dbReference type="NCBI Taxonomy" id="2587418"/>
    <lineage>
        <taxon>Eukaryota</taxon>
        <taxon>Fungi</taxon>
        <taxon>Dikarya</taxon>
        <taxon>Ascomycota</taxon>
        <taxon>Pezizomycotina</taxon>
        <taxon>Sordariomycetes</taxon>
        <taxon>Sordariomycetidae</taxon>
        <taxon>Sordariales</taxon>
        <taxon>Podosporaceae</taxon>
        <taxon>Triangularia</taxon>
    </lineage>
</organism>
<feature type="region of interest" description="Disordered" evidence="1">
    <location>
        <begin position="282"/>
        <end position="302"/>
    </location>
</feature>
<sequence length="461" mass="50024">MVMAMDDSVSASDGIRPTTPPANRGQHGSTSPMGKEKQLANDIVDNKTANVGGLVYDSDDFYDPEAIDPPAPGAPSDHHDSTSSAEEEMPRGKRRQTFSTFQSDISVNTDMSLEELNPDYADPDRTVARFNTLCHVGGAQAWRSDFDKTRDTRALTSQEQDRQMYSFAGKLLKHRTLVFCRFRRLSVFNILKAQHKLVLLSEKLHYNTSHKDFLGGGPSAGGLGEALEEYVRAIETFQTLDTKKAPAPSSVKPMAANLAHKLHEPHYWDGPDALNMFDITSAHEGGAQGPTRGTESDSLSRDETVLDQVTSSVGGMRLWFQLWAPAFMLDKKGRAQRRLLREEGLEGGVSHAGTRAILRDAQARIGPLHISPKVDFLVRLLACLFGGVSIVIPMVILFIVRESTVLTLVLTSTFVLLTGIALAVLSNGDSPTSLESLLGATAAYAAVLVVFVGNASLSSNG</sequence>
<evidence type="ECO:0000313" key="5">
    <source>
        <dbReference type="Proteomes" id="UP001303160"/>
    </source>
</evidence>
<dbReference type="InterPro" id="IPR046529">
    <property type="entry name" value="DUF6594"/>
</dbReference>
<feature type="transmembrane region" description="Helical" evidence="2">
    <location>
        <begin position="405"/>
        <end position="425"/>
    </location>
</feature>
<dbReference type="Pfam" id="PF20237">
    <property type="entry name" value="DUF6594"/>
    <property type="match status" value="1"/>
</dbReference>
<keyword evidence="2" id="KW-1133">Transmembrane helix</keyword>
<reference evidence="4" key="2">
    <citation type="submission" date="2023-05" db="EMBL/GenBank/DDBJ databases">
        <authorList>
            <consortium name="Lawrence Berkeley National Laboratory"/>
            <person name="Steindorff A."/>
            <person name="Hensen N."/>
            <person name="Bonometti L."/>
            <person name="Westerberg I."/>
            <person name="Brannstrom I.O."/>
            <person name="Guillou S."/>
            <person name="Cros-Aarteil S."/>
            <person name="Calhoun S."/>
            <person name="Haridas S."/>
            <person name="Kuo A."/>
            <person name="Mondo S."/>
            <person name="Pangilinan J."/>
            <person name="Riley R."/>
            <person name="Labutti K."/>
            <person name="Andreopoulos B."/>
            <person name="Lipzen A."/>
            <person name="Chen C."/>
            <person name="Yanf M."/>
            <person name="Daum C."/>
            <person name="Ng V."/>
            <person name="Clum A."/>
            <person name="Ohm R."/>
            <person name="Martin F."/>
            <person name="Silar P."/>
            <person name="Natvig D."/>
            <person name="Lalanne C."/>
            <person name="Gautier V."/>
            <person name="Ament-Velasquez S.L."/>
            <person name="Kruys A."/>
            <person name="Hutchinson M.I."/>
            <person name="Powell A.J."/>
            <person name="Barry K."/>
            <person name="Miller A.N."/>
            <person name="Grigoriev I.V."/>
            <person name="Debuchy R."/>
            <person name="Gladieux P."/>
            <person name="Thoren M.H."/>
            <person name="Johannesson H."/>
        </authorList>
    </citation>
    <scope>NUCLEOTIDE SEQUENCE</scope>
    <source>
        <strain evidence="4">CBS 315.58</strain>
    </source>
</reference>
<protein>
    <recommendedName>
        <fullName evidence="3">DUF6594 domain-containing protein</fullName>
    </recommendedName>
</protein>
<evidence type="ECO:0000313" key="4">
    <source>
        <dbReference type="EMBL" id="KAK4203411.1"/>
    </source>
</evidence>
<evidence type="ECO:0000256" key="1">
    <source>
        <dbReference type="SAM" id="MobiDB-lite"/>
    </source>
</evidence>
<accession>A0AAN6XN56</accession>
<keyword evidence="2" id="KW-0812">Transmembrane</keyword>